<dbReference type="InterPro" id="IPR051694">
    <property type="entry name" value="Immunoregulatory_rcpt-like"/>
</dbReference>
<evidence type="ECO:0000313" key="8">
    <source>
        <dbReference type="EMBL" id="KAK4447767.1"/>
    </source>
</evidence>
<gene>
    <name evidence="8" type="ORF">QBC34DRAFT_123860</name>
</gene>
<evidence type="ECO:0000256" key="5">
    <source>
        <dbReference type="SAM" id="MobiDB-lite"/>
    </source>
</evidence>
<evidence type="ECO:0000313" key="9">
    <source>
        <dbReference type="Proteomes" id="UP001321760"/>
    </source>
</evidence>
<dbReference type="PANTHER" id="PTHR15549:SF30">
    <property type="entry name" value="MID2 DOMAIN-CONTAINING PROTEIN"/>
    <property type="match status" value="1"/>
</dbReference>
<evidence type="ECO:0000256" key="1">
    <source>
        <dbReference type="ARBA" id="ARBA00004167"/>
    </source>
</evidence>
<feature type="transmembrane region" description="Helical" evidence="6">
    <location>
        <begin position="225"/>
        <end position="248"/>
    </location>
</feature>
<evidence type="ECO:0000256" key="7">
    <source>
        <dbReference type="SAM" id="SignalP"/>
    </source>
</evidence>
<organism evidence="8 9">
    <name type="scientific">Podospora aff. communis PSN243</name>
    <dbReference type="NCBI Taxonomy" id="3040156"/>
    <lineage>
        <taxon>Eukaryota</taxon>
        <taxon>Fungi</taxon>
        <taxon>Dikarya</taxon>
        <taxon>Ascomycota</taxon>
        <taxon>Pezizomycotina</taxon>
        <taxon>Sordariomycetes</taxon>
        <taxon>Sordariomycetidae</taxon>
        <taxon>Sordariales</taxon>
        <taxon>Podosporaceae</taxon>
        <taxon>Podospora</taxon>
    </lineage>
</organism>
<sequence>MFRVASHSVGIFIALSLLDPAGSLLAGASPPPSFLLGRDGIQRRNGEHVVLADCRDANAVVSSQIAYFEGSPGRIPKDVAVVHTKPGEAALWVNAKTSGLFTDTGVTFIATIGPKVADGDFAGIGHNGFGGFACWQKYFNNLYEYGGTTCSQVYFCNHDPLPPEAATMIFTQTSNSPTAGVGTTTSNPTAVTTSSGDGGTTSMAVPADPSIPTAASSDNGLSQGALIGIIVGVVGTFAVTASVAFFLWTWRKYRDQQPPTNSGRSGGCCGLFITGRKSQQSPPEPFAAHAVPPGGIPLAPQDMKRGPPGMYELEGVWYRVEMAEGNGKFELDGTSRFDRDFDADKKLVVPEGLGGPQPPASQKTGYPEIYARTPATSATEISEQKVRIQDL</sequence>
<feature type="chain" id="PRO_5043653582" description="SH3 domain-containing protein" evidence="7">
    <location>
        <begin position="24"/>
        <end position="391"/>
    </location>
</feature>
<evidence type="ECO:0000256" key="2">
    <source>
        <dbReference type="ARBA" id="ARBA00022692"/>
    </source>
</evidence>
<protein>
    <recommendedName>
        <fullName evidence="10">SH3 domain-containing protein</fullName>
    </recommendedName>
</protein>
<keyword evidence="9" id="KW-1185">Reference proteome</keyword>
<proteinExistence type="predicted"/>
<evidence type="ECO:0000256" key="6">
    <source>
        <dbReference type="SAM" id="Phobius"/>
    </source>
</evidence>
<keyword evidence="2 6" id="KW-0812">Transmembrane</keyword>
<keyword evidence="4 6" id="KW-0472">Membrane</keyword>
<dbReference type="EMBL" id="MU865947">
    <property type="protein sequence ID" value="KAK4447767.1"/>
    <property type="molecule type" value="Genomic_DNA"/>
</dbReference>
<comment type="subcellular location">
    <subcellularLocation>
        <location evidence="1">Membrane</location>
        <topology evidence="1">Single-pass membrane protein</topology>
    </subcellularLocation>
</comment>
<dbReference type="GO" id="GO:0016020">
    <property type="term" value="C:membrane"/>
    <property type="evidence" value="ECO:0007669"/>
    <property type="project" value="UniProtKB-SubCell"/>
</dbReference>
<comment type="caution">
    <text evidence="8">The sequence shown here is derived from an EMBL/GenBank/DDBJ whole genome shotgun (WGS) entry which is preliminary data.</text>
</comment>
<keyword evidence="7" id="KW-0732">Signal</keyword>
<dbReference type="Proteomes" id="UP001321760">
    <property type="component" value="Unassembled WGS sequence"/>
</dbReference>
<name>A0AAV9GI72_9PEZI</name>
<dbReference type="AlphaFoldDB" id="A0AAV9GI72"/>
<evidence type="ECO:0000256" key="4">
    <source>
        <dbReference type="ARBA" id="ARBA00023136"/>
    </source>
</evidence>
<reference evidence="8" key="2">
    <citation type="submission" date="2023-05" db="EMBL/GenBank/DDBJ databases">
        <authorList>
            <consortium name="Lawrence Berkeley National Laboratory"/>
            <person name="Steindorff A."/>
            <person name="Hensen N."/>
            <person name="Bonometti L."/>
            <person name="Westerberg I."/>
            <person name="Brannstrom I.O."/>
            <person name="Guillou S."/>
            <person name="Cros-Aarteil S."/>
            <person name="Calhoun S."/>
            <person name="Haridas S."/>
            <person name="Kuo A."/>
            <person name="Mondo S."/>
            <person name="Pangilinan J."/>
            <person name="Riley R."/>
            <person name="Labutti K."/>
            <person name="Andreopoulos B."/>
            <person name="Lipzen A."/>
            <person name="Chen C."/>
            <person name="Yanf M."/>
            <person name="Daum C."/>
            <person name="Ng V."/>
            <person name="Clum A."/>
            <person name="Ohm R."/>
            <person name="Martin F."/>
            <person name="Silar P."/>
            <person name="Natvig D."/>
            <person name="Lalanne C."/>
            <person name="Gautier V."/>
            <person name="Ament-Velasquez S.L."/>
            <person name="Kruys A."/>
            <person name="Hutchinson M.I."/>
            <person name="Powell A.J."/>
            <person name="Barry K."/>
            <person name="Miller A.N."/>
            <person name="Grigoriev I.V."/>
            <person name="Debuchy R."/>
            <person name="Gladieux P."/>
            <person name="Thoren M.H."/>
            <person name="Johannesson H."/>
        </authorList>
    </citation>
    <scope>NUCLEOTIDE SEQUENCE</scope>
    <source>
        <strain evidence="8">PSN243</strain>
    </source>
</reference>
<feature type="signal peptide" evidence="7">
    <location>
        <begin position="1"/>
        <end position="23"/>
    </location>
</feature>
<keyword evidence="3 6" id="KW-1133">Transmembrane helix</keyword>
<reference evidence="8" key="1">
    <citation type="journal article" date="2023" name="Mol. Phylogenet. Evol.">
        <title>Genome-scale phylogeny and comparative genomics of the fungal order Sordariales.</title>
        <authorList>
            <person name="Hensen N."/>
            <person name="Bonometti L."/>
            <person name="Westerberg I."/>
            <person name="Brannstrom I.O."/>
            <person name="Guillou S."/>
            <person name="Cros-Aarteil S."/>
            <person name="Calhoun S."/>
            <person name="Haridas S."/>
            <person name="Kuo A."/>
            <person name="Mondo S."/>
            <person name="Pangilinan J."/>
            <person name="Riley R."/>
            <person name="LaButti K."/>
            <person name="Andreopoulos B."/>
            <person name="Lipzen A."/>
            <person name="Chen C."/>
            <person name="Yan M."/>
            <person name="Daum C."/>
            <person name="Ng V."/>
            <person name="Clum A."/>
            <person name="Steindorff A."/>
            <person name="Ohm R.A."/>
            <person name="Martin F."/>
            <person name="Silar P."/>
            <person name="Natvig D.O."/>
            <person name="Lalanne C."/>
            <person name="Gautier V."/>
            <person name="Ament-Velasquez S.L."/>
            <person name="Kruys A."/>
            <person name="Hutchinson M.I."/>
            <person name="Powell A.J."/>
            <person name="Barry K."/>
            <person name="Miller A.N."/>
            <person name="Grigoriev I.V."/>
            <person name="Debuchy R."/>
            <person name="Gladieux P."/>
            <person name="Hiltunen Thoren M."/>
            <person name="Johannesson H."/>
        </authorList>
    </citation>
    <scope>NUCLEOTIDE SEQUENCE</scope>
    <source>
        <strain evidence="8">PSN243</strain>
    </source>
</reference>
<feature type="region of interest" description="Disordered" evidence="5">
    <location>
        <begin position="177"/>
        <end position="203"/>
    </location>
</feature>
<dbReference type="GO" id="GO:0071944">
    <property type="term" value="C:cell periphery"/>
    <property type="evidence" value="ECO:0007669"/>
    <property type="project" value="UniProtKB-ARBA"/>
</dbReference>
<evidence type="ECO:0000256" key="3">
    <source>
        <dbReference type="ARBA" id="ARBA00022989"/>
    </source>
</evidence>
<evidence type="ECO:0008006" key="10">
    <source>
        <dbReference type="Google" id="ProtNLM"/>
    </source>
</evidence>
<feature type="compositionally biased region" description="Low complexity" evidence="5">
    <location>
        <begin position="183"/>
        <end position="195"/>
    </location>
</feature>
<dbReference type="PANTHER" id="PTHR15549">
    <property type="entry name" value="PAIRED IMMUNOGLOBULIN-LIKE TYPE 2 RECEPTOR"/>
    <property type="match status" value="1"/>
</dbReference>
<accession>A0AAV9GI72</accession>